<accession>A0A938Y4M2</accession>
<evidence type="ECO:0000259" key="1">
    <source>
        <dbReference type="Pfam" id="PF00144"/>
    </source>
</evidence>
<dbReference type="Proteomes" id="UP000663791">
    <property type="component" value="Unassembled WGS sequence"/>
</dbReference>
<dbReference type="InterPro" id="IPR012338">
    <property type="entry name" value="Beta-lactam/transpept-like"/>
</dbReference>
<dbReference type="InterPro" id="IPR056008">
    <property type="entry name" value="DUF7586"/>
</dbReference>
<name>A0A938Y4M2_9ACTN</name>
<comment type="caution">
    <text evidence="3">The sequence shown here is derived from an EMBL/GenBank/DDBJ whole genome shotgun (WGS) entry which is preliminary data.</text>
</comment>
<dbReference type="AlphaFoldDB" id="A0A938Y4M2"/>
<gene>
    <name evidence="3" type="ORF">JK386_04300</name>
</gene>
<proteinExistence type="predicted"/>
<evidence type="ECO:0000313" key="3">
    <source>
        <dbReference type="EMBL" id="MBM9459112.1"/>
    </source>
</evidence>
<dbReference type="PANTHER" id="PTHR46825">
    <property type="entry name" value="D-ALANYL-D-ALANINE-CARBOXYPEPTIDASE/ENDOPEPTIDASE AMPH"/>
    <property type="match status" value="1"/>
</dbReference>
<dbReference type="RefSeq" id="WP_205290401.1">
    <property type="nucleotide sequence ID" value="NZ_CP074406.1"/>
</dbReference>
<feature type="domain" description="Beta-lactamase-related" evidence="1">
    <location>
        <begin position="9"/>
        <end position="318"/>
    </location>
</feature>
<organism evidence="3 4">
    <name type="scientific">Nocardioides faecalis</name>
    <dbReference type="NCBI Taxonomy" id="2803858"/>
    <lineage>
        <taxon>Bacteria</taxon>
        <taxon>Bacillati</taxon>
        <taxon>Actinomycetota</taxon>
        <taxon>Actinomycetes</taxon>
        <taxon>Propionibacteriales</taxon>
        <taxon>Nocardioidaceae</taxon>
        <taxon>Nocardioides</taxon>
    </lineage>
</organism>
<dbReference type="InterPro" id="IPR050491">
    <property type="entry name" value="AmpC-like"/>
</dbReference>
<dbReference type="Pfam" id="PF24491">
    <property type="entry name" value="DUF7586"/>
    <property type="match status" value="1"/>
</dbReference>
<dbReference type="SUPFAM" id="SSF56601">
    <property type="entry name" value="beta-lactamase/transpeptidase-like"/>
    <property type="match status" value="1"/>
</dbReference>
<evidence type="ECO:0000313" key="4">
    <source>
        <dbReference type="Proteomes" id="UP000663791"/>
    </source>
</evidence>
<reference evidence="3" key="1">
    <citation type="submission" date="2021-01" db="EMBL/GenBank/DDBJ databases">
        <title>Novel species in genus Nocardioides.</title>
        <authorList>
            <person name="Zhang G."/>
        </authorList>
    </citation>
    <scope>NUCLEOTIDE SEQUENCE</scope>
    <source>
        <strain evidence="3">Zg-536</strain>
    </source>
</reference>
<dbReference type="InterPro" id="IPR001466">
    <property type="entry name" value="Beta-lactam-related"/>
</dbReference>
<feature type="domain" description="DUF7586" evidence="2">
    <location>
        <begin position="346"/>
        <end position="428"/>
    </location>
</feature>
<dbReference type="Gene3D" id="3.40.710.10">
    <property type="entry name" value="DD-peptidase/beta-lactamase superfamily"/>
    <property type="match status" value="1"/>
</dbReference>
<dbReference type="Pfam" id="PF00144">
    <property type="entry name" value="Beta-lactamase"/>
    <property type="match status" value="1"/>
</dbReference>
<evidence type="ECO:0000259" key="2">
    <source>
        <dbReference type="Pfam" id="PF24491"/>
    </source>
</evidence>
<keyword evidence="4" id="KW-1185">Reference proteome</keyword>
<protein>
    <submittedName>
        <fullName evidence="3">Beta-lactamase family protein</fullName>
    </submittedName>
</protein>
<dbReference type="EMBL" id="JAERTX010000003">
    <property type="protein sequence ID" value="MBM9459112.1"/>
    <property type="molecule type" value="Genomic_DNA"/>
</dbReference>
<sequence length="445" mass="47049">MGSDPQPYDAVLARLQAAGRLPSVVAAVARGGEPVWSGALSVDPTGPEVSPGTSYRIGSITKTLTAVLVLQLRDEGRLGLDDPVGRFVGEAGGYADVSLTRLLSHTGGLQSEPVGSWWERTGSGGAAALLAANDGAGRVAAAGEWFHYSNLGYALLGEVVARLRGVSWWQAVRERLLEPLGMSATDYHPPADHAPGRSVDHFAHTLTPEPLTDTGAMAPAGQLWSTTADLLRWADFLVTGHPDVLGAATLEEMARPVPPAALYGLGVRRAELGPDGAPGTTLWGHTGSMPGFLASLFVDRATRDAAVLLTNATTGLDTAAVPGQLLAGLPVDAEDGWERWAPSVAVPAEASELLGVWFWGNTAFGLEWHGEQLLLRDLRFAEVEERFTLDGGRIVGTAGYHRGERLRVHRSTDGTVSHLECATFVYTRTPYDVTVPIPGGHPRSS</sequence>
<dbReference type="PANTHER" id="PTHR46825:SF7">
    <property type="entry name" value="D-ALANYL-D-ALANINE CARBOXYPEPTIDASE"/>
    <property type="match status" value="1"/>
</dbReference>